<comment type="caution">
    <text evidence="1">The sequence shown here is derived from an EMBL/GenBank/DDBJ whole genome shotgun (WGS) entry which is preliminary data.</text>
</comment>
<keyword evidence="2" id="KW-1185">Reference proteome</keyword>
<protein>
    <submittedName>
        <fullName evidence="1">Uncharacterized protein</fullName>
    </submittedName>
</protein>
<reference evidence="1 2" key="1">
    <citation type="submission" date="2024-01" db="EMBL/GenBank/DDBJ databases">
        <title>The complete chloroplast genome sequence of Lithospermum erythrorhizon: insights into the phylogenetic relationship among Boraginaceae species and the maternal lineages of purple gromwells.</title>
        <authorList>
            <person name="Okada T."/>
            <person name="Watanabe K."/>
        </authorList>
    </citation>
    <scope>NUCLEOTIDE SEQUENCE [LARGE SCALE GENOMIC DNA]</scope>
</reference>
<name>A0AAV3Q0A1_LITER</name>
<evidence type="ECO:0000313" key="2">
    <source>
        <dbReference type="Proteomes" id="UP001454036"/>
    </source>
</evidence>
<gene>
    <name evidence="1" type="ORF">LIER_43383</name>
</gene>
<organism evidence="1 2">
    <name type="scientific">Lithospermum erythrorhizon</name>
    <name type="common">Purple gromwell</name>
    <name type="synonym">Lithospermum officinale var. erythrorhizon</name>
    <dbReference type="NCBI Taxonomy" id="34254"/>
    <lineage>
        <taxon>Eukaryota</taxon>
        <taxon>Viridiplantae</taxon>
        <taxon>Streptophyta</taxon>
        <taxon>Embryophyta</taxon>
        <taxon>Tracheophyta</taxon>
        <taxon>Spermatophyta</taxon>
        <taxon>Magnoliopsida</taxon>
        <taxon>eudicotyledons</taxon>
        <taxon>Gunneridae</taxon>
        <taxon>Pentapetalae</taxon>
        <taxon>asterids</taxon>
        <taxon>lamiids</taxon>
        <taxon>Boraginales</taxon>
        <taxon>Boraginaceae</taxon>
        <taxon>Boraginoideae</taxon>
        <taxon>Lithospermeae</taxon>
        <taxon>Lithospermum</taxon>
    </lineage>
</organism>
<evidence type="ECO:0000313" key="1">
    <source>
        <dbReference type="EMBL" id="GAA0156915.1"/>
    </source>
</evidence>
<dbReference type="AlphaFoldDB" id="A0AAV3Q0A1"/>
<accession>A0AAV3Q0A1</accession>
<dbReference type="Proteomes" id="UP001454036">
    <property type="component" value="Unassembled WGS sequence"/>
</dbReference>
<proteinExistence type="predicted"/>
<sequence length="79" mass="8966">MKFVLVGKFSHGRPPLNIIKEFFMGLKLQGVPLYMFEASLLSIANAIGKPLRVHPSNLNRVKLNSAQWMFSYWPSFGVV</sequence>
<dbReference type="EMBL" id="BAABME010034736">
    <property type="protein sequence ID" value="GAA0156915.1"/>
    <property type="molecule type" value="Genomic_DNA"/>
</dbReference>